<evidence type="ECO:0000259" key="8">
    <source>
        <dbReference type="Pfam" id="PF14322"/>
    </source>
</evidence>
<keyword evidence="4 6" id="KW-0472">Membrane</keyword>
<keyword evidence="3" id="KW-0732">Signal</keyword>
<dbReference type="SUPFAM" id="SSF48452">
    <property type="entry name" value="TPR-like"/>
    <property type="match status" value="1"/>
</dbReference>
<sequence length="631" mass="73286">MRKQLQFNLYRWMLIIALATGITSCSYLDIIPDNIPTIDMAFADRASAEKYLFTCYSYIPAFYHPDSDPAMLGSGEIHIFDGGRNSRANLGLITGEQNVNEPVANYWDGYMFNAIRDCNIFLEKVDGVHDLSQDELKRWKGEVIFLKAYYHYLLLRAYGPIPLMDENIEVSAPAEAMAVGRIPFDSCVNYVNNLLEESAGMLPLKVDKETTEAGRVTKSVALTIRAQLLTMAASPLFNGNIDYTNVIDRNGVSLFNVVADPKKWERAAKACQDAIEETQLAKRKLYEDSKINYYVNDVLKLQCNLKSILFDRWNEEVIWGSTRTDVRWIQTQVMPRLEAEWTLSSDLNGEVCPTLELAETFYSENGVPIEEDVTFEYSNRYKTRQAREEEKWYVKKGEETAILHFNREPRFYAAIGFDRGIWWGNGRFDLEEELYYLQIRAGEAAGLRAWERLSQTGYFCKKLVDPETIIDKDNFTSKTNYFPLIRLADLYLMYSEVLNETKAAPDAEVYYYIDEVRRRAGLKGVVESWKNYSNNPNKPLTQKGMREIIHRERQIELALEGKSFWDLRRWKEGLLKWNKPIKGWNIHGDTAEDFYNPIVIQRCSFSTRDYLWPLKEYDLIVNKNLCQNYGW</sequence>
<dbReference type="Pfam" id="PF07980">
    <property type="entry name" value="SusD_RagB"/>
    <property type="match status" value="1"/>
</dbReference>
<organism evidence="9 10">
    <name type="scientific">Bacteroides faecichinchillae</name>
    <dbReference type="NCBI Taxonomy" id="871325"/>
    <lineage>
        <taxon>Bacteria</taxon>
        <taxon>Pseudomonadati</taxon>
        <taxon>Bacteroidota</taxon>
        <taxon>Bacteroidia</taxon>
        <taxon>Bacteroidales</taxon>
        <taxon>Bacteroidaceae</taxon>
        <taxon>Bacteroides</taxon>
    </lineage>
</organism>
<evidence type="ECO:0000256" key="1">
    <source>
        <dbReference type="ARBA" id="ARBA00004442"/>
    </source>
</evidence>
<dbReference type="Pfam" id="PF14322">
    <property type="entry name" value="SusD-like_3"/>
    <property type="match status" value="1"/>
</dbReference>
<feature type="transmembrane region" description="Helical" evidence="6">
    <location>
        <begin position="12"/>
        <end position="30"/>
    </location>
</feature>
<dbReference type="Gene3D" id="1.25.40.390">
    <property type="match status" value="1"/>
</dbReference>
<comment type="similarity">
    <text evidence="2">Belongs to the SusD family.</text>
</comment>
<dbReference type="EMBL" id="FQVD01000006">
    <property type="protein sequence ID" value="SHE80536.1"/>
    <property type="molecule type" value="Genomic_DNA"/>
</dbReference>
<dbReference type="STRING" id="871325.SAMN05444349_106102"/>
<gene>
    <name evidence="9" type="ORF">SAMN05444349_106102</name>
</gene>
<dbReference type="Proteomes" id="UP000184436">
    <property type="component" value="Unassembled WGS sequence"/>
</dbReference>
<evidence type="ECO:0000256" key="3">
    <source>
        <dbReference type="ARBA" id="ARBA00022729"/>
    </source>
</evidence>
<keyword evidence="6" id="KW-0812">Transmembrane</keyword>
<dbReference type="AlphaFoldDB" id="A0A1M4WH35"/>
<evidence type="ECO:0000313" key="10">
    <source>
        <dbReference type="Proteomes" id="UP000184436"/>
    </source>
</evidence>
<keyword evidence="5" id="KW-0998">Cell outer membrane</keyword>
<feature type="domain" description="SusD-like N-terminal" evidence="8">
    <location>
        <begin position="99"/>
        <end position="224"/>
    </location>
</feature>
<dbReference type="RefSeq" id="WP_073349399.1">
    <property type="nucleotide sequence ID" value="NZ_FQVD01000006.1"/>
</dbReference>
<dbReference type="PROSITE" id="PS51257">
    <property type="entry name" value="PROKAR_LIPOPROTEIN"/>
    <property type="match status" value="1"/>
</dbReference>
<evidence type="ECO:0000256" key="4">
    <source>
        <dbReference type="ARBA" id="ARBA00023136"/>
    </source>
</evidence>
<dbReference type="InterPro" id="IPR033985">
    <property type="entry name" value="SusD-like_N"/>
</dbReference>
<feature type="domain" description="RagB/SusD" evidence="7">
    <location>
        <begin position="316"/>
        <end position="631"/>
    </location>
</feature>
<evidence type="ECO:0000256" key="2">
    <source>
        <dbReference type="ARBA" id="ARBA00006275"/>
    </source>
</evidence>
<comment type="subcellular location">
    <subcellularLocation>
        <location evidence="1">Cell outer membrane</location>
    </subcellularLocation>
</comment>
<protein>
    <submittedName>
        <fullName evidence="9">Starch-binding associating with outer membrane</fullName>
    </submittedName>
</protein>
<evidence type="ECO:0000313" key="9">
    <source>
        <dbReference type="EMBL" id="SHE80536.1"/>
    </source>
</evidence>
<dbReference type="InterPro" id="IPR011990">
    <property type="entry name" value="TPR-like_helical_dom_sf"/>
</dbReference>
<keyword evidence="10" id="KW-1185">Reference proteome</keyword>
<name>A0A1M4WH35_9BACE</name>
<reference evidence="9 10" key="1">
    <citation type="submission" date="2016-11" db="EMBL/GenBank/DDBJ databases">
        <authorList>
            <person name="Jaros S."/>
            <person name="Januszkiewicz K."/>
            <person name="Wedrychowicz H."/>
        </authorList>
    </citation>
    <scope>NUCLEOTIDE SEQUENCE [LARGE SCALE GENOMIC DNA]</scope>
    <source>
        <strain evidence="9 10">DSM 26883</strain>
    </source>
</reference>
<accession>A0A1M4WH35</accession>
<evidence type="ECO:0000259" key="7">
    <source>
        <dbReference type="Pfam" id="PF07980"/>
    </source>
</evidence>
<evidence type="ECO:0000256" key="6">
    <source>
        <dbReference type="SAM" id="Phobius"/>
    </source>
</evidence>
<evidence type="ECO:0000256" key="5">
    <source>
        <dbReference type="ARBA" id="ARBA00023237"/>
    </source>
</evidence>
<dbReference type="GO" id="GO:0009279">
    <property type="term" value="C:cell outer membrane"/>
    <property type="evidence" value="ECO:0007669"/>
    <property type="project" value="UniProtKB-SubCell"/>
</dbReference>
<dbReference type="InterPro" id="IPR012944">
    <property type="entry name" value="SusD_RagB_dom"/>
</dbReference>
<keyword evidence="6" id="KW-1133">Transmembrane helix</keyword>
<proteinExistence type="inferred from homology"/>